<dbReference type="Proteomes" id="UP000236319">
    <property type="component" value="Unassembled WGS sequence"/>
</dbReference>
<dbReference type="VEuPathDB" id="PiroplasmaDB:BOVATA_008080"/>
<gene>
    <name evidence="4" type="ORF">BOVATA_008080</name>
</gene>
<dbReference type="EMBL" id="BDSA01000001">
    <property type="protein sequence ID" value="GBE59315.1"/>
    <property type="molecule type" value="Genomic_DNA"/>
</dbReference>
<dbReference type="GO" id="GO:0043161">
    <property type="term" value="P:proteasome-mediated ubiquitin-dependent protein catabolic process"/>
    <property type="evidence" value="ECO:0007669"/>
    <property type="project" value="InterPro"/>
</dbReference>
<dbReference type="GO" id="GO:0005634">
    <property type="term" value="C:nucleus"/>
    <property type="evidence" value="ECO:0007669"/>
    <property type="project" value="TreeGrafter"/>
</dbReference>
<dbReference type="GeneID" id="39873085"/>
<dbReference type="InterPro" id="IPR045098">
    <property type="entry name" value="Fyv10_fam"/>
</dbReference>
<evidence type="ECO:0000256" key="1">
    <source>
        <dbReference type="SAM" id="Coils"/>
    </source>
</evidence>
<feature type="compositionally biased region" description="Polar residues" evidence="2">
    <location>
        <begin position="47"/>
        <end position="57"/>
    </location>
</feature>
<organism evidence="4 5">
    <name type="scientific">Babesia ovata</name>
    <dbReference type="NCBI Taxonomy" id="189622"/>
    <lineage>
        <taxon>Eukaryota</taxon>
        <taxon>Sar</taxon>
        <taxon>Alveolata</taxon>
        <taxon>Apicomplexa</taxon>
        <taxon>Aconoidasida</taxon>
        <taxon>Piroplasmida</taxon>
        <taxon>Babesiidae</taxon>
        <taxon>Babesia</taxon>
    </lineage>
</organism>
<dbReference type="OrthoDB" id="1933455at2759"/>
<accession>A0A2H6K8J1</accession>
<protein>
    <submittedName>
        <fullName evidence="4">Macrophage erythroblast attacher, putative</fullName>
    </submittedName>
</protein>
<proteinExistence type="predicted"/>
<feature type="compositionally biased region" description="Polar residues" evidence="2">
    <location>
        <begin position="340"/>
        <end position="359"/>
    </location>
</feature>
<keyword evidence="5" id="KW-1185">Reference proteome</keyword>
<dbReference type="GO" id="GO:0004842">
    <property type="term" value="F:ubiquitin-protein transferase activity"/>
    <property type="evidence" value="ECO:0007669"/>
    <property type="project" value="InterPro"/>
</dbReference>
<evidence type="ECO:0000259" key="3">
    <source>
        <dbReference type="Pfam" id="PF10607"/>
    </source>
</evidence>
<sequence length="535" mass="59740">MGIKSNNIEAFVTSILMNAATEDNDADNSATDRDEPIRRPRRPLYTPRSSQSSNNATDGADAAENETELTNQLHLLALDRPLIAVPYEVGLSHMRELEHLMEKELLLITGYLSKRIVLLESRELALEKLQRAIERLQHLDSSLRRIDSALEAVVSQLSARVDIFHDEPSLRIGKVDSQFCFDDYRKRVAWVVSEYLLRRGYLRAAVPYVAQEQLNKLVDTELYATADRIYCELLNHQLSGALEWAESNREALVKLNSTFLDDVKVQQVVVRLQDGDITGALSLLKSFGNAMLERCQDSRKLFSAIVLLKVKHKRRQGKSETVESQPGAELAGGTEPAGTTDENTSQDMHGQNVSATPTQSKEDPETEPDDTMPQLTCIYCDGSVNSACAICNRYKNFTSPSRWDTLAAEFYRCIVAMYSLGRQTLLENLMHTGFCAIKSTSCGDHRNATCPACLPEWRQYVDKVPTTIKLDSVLVCPVTGDLMGYDNPPFTSPGGCVISEHGLNTLSRSGDGHLVECPQTRLMVPQEDFTRLFIT</sequence>
<feature type="coiled-coil region" evidence="1">
    <location>
        <begin position="119"/>
        <end position="146"/>
    </location>
</feature>
<feature type="domain" description="CTLH/CRA C-terminal to LisH motif" evidence="3">
    <location>
        <begin position="226"/>
        <end position="439"/>
    </location>
</feature>
<feature type="region of interest" description="Disordered" evidence="2">
    <location>
        <begin position="22"/>
        <end position="64"/>
    </location>
</feature>
<dbReference type="PANTHER" id="PTHR12170:SF2">
    <property type="entry name" value="E3 UBIQUITIN-PROTEIN TRANSFERASE MAEA"/>
    <property type="match status" value="1"/>
</dbReference>
<reference evidence="4 5" key="1">
    <citation type="journal article" date="2017" name="BMC Genomics">
        <title>Whole-genome assembly of Babesia ovata and comparative genomics between closely related pathogens.</title>
        <authorList>
            <person name="Yamagishi J."/>
            <person name="Asada M."/>
            <person name="Hakimi H."/>
            <person name="Tanaka T.Q."/>
            <person name="Sugimoto C."/>
            <person name="Kawazu S."/>
        </authorList>
    </citation>
    <scope>NUCLEOTIDE SEQUENCE [LARGE SCALE GENOMIC DNA]</scope>
    <source>
        <strain evidence="4 5">Miyake</strain>
    </source>
</reference>
<dbReference type="InterPro" id="IPR024964">
    <property type="entry name" value="CTLH/CRA"/>
</dbReference>
<dbReference type="GO" id="GO:0034657">
    <property type="term" value="C:GID complex"/>
    <property type="evidence" value="ECO:0007669"/>
    <property type="project" value="TreeGrafter"/>
</dbReference>
<evidence type="ECO:0000313" key="4">
    <source>
        <dbReference type="EMBL" id="GBE59315.1"/>
    </source>
</evidence>
<dbReference type="PANTHER" id="PTHR12170">
    <property type="entry name" value="MACROPHAGE ERYTHROBLAST ATTACHER-RELATED"/>
    <property type="match status" value="1"/>
</dbReference>
<evidence type="ECO:0000256" key="2">
    <source>
        <dbReference type="SAM" id="MobiDB-lite"/>
    </source>
</evidence>
<dbReference type="RefSeq" id="XP_028865558.1">
    <property type="nucleotide sequence ID" value="XM_029009725.1"/>
</dbReference>
<dbReference type="Pfam" id="PF10607">
    <property type="entry name" value="CTLH"/>
    <property type="match status" value="1"/>
</dbReference>
<feature type="region of interest" description="Disordered" evidence="2">
    <location>
        <begin position="316"/>
        <end position="370"/>
    </location>
</feature>
<keyword evidence="1" id="KW-0175">Coiled coil</keyword>
<comment type="caution">
    <text evidence="4">The sequence shown here is derived from an EMBL/GenBank/DDBJ whole genome shotgun (WGS) entry which is preliminary data.</text>
</comment>
<name>A0A2H6K8J1_9APIC</name>
<evidence type="ECO:0000313" key="5">
    <source>
        <dbReference type="Proteomes" id="UP000236319"/>
    </source>
</evidence>
<dbReference type="AlphaFoldDB" id="A0A2H6K8J1"/>
<dbReference type="GO" id="GO:0005737">
    <property type="term" value="C:cytoplasm"/>
    <property type="evidence" value="ECO:0007669"/>
    <property type="project" value="TreeGrafter"/>
</dbReference>